<accession>C9QF57</accession>
<reference evidence="5" key="2">
    <citation type="submission" date="2011-08" db="EMBL/GenBank/DDBJ databases">
        <authorList>
            <person name="Hoffman M."/>
            <person name="Strain E.A."/>
            <person name="Brown E."/>
            <person name="Allard M.W."/>
        </authorList>
    </citation>
    <scope>NUCLEOTIDE SEQUENCE</scope>
    <source>
        <strain evidence="5">CIP 102891</strain>
    </source>
</reference>
<evidence type="ECO:0000259" key="3">
    <source>
        <dbReference type="Pfam" id="PF13505"/>
    </source>
</evidence>
<dbReference type="OrthoDB" id="5879887at2"/>
<reference evidence="5 6" key="3">
    <citation type="journal article" date="2012" name="Int. J. Syst. Evol. Microbiol.">
        <title>Vibrio caribbeanicus sp. nov., isolated from the marine sponge Scleritoderma cyanea.</title>
        <authorList>
            <person name="Hoffmann M."/>
            <person name="Monday S.R."/>
            <person name="Allard M.W."/>
            <person name="Strain E.A."/>
            <person name="Whittaker P."/>
            <person name="Naum M."/>
            <person name="McCarthy P.J."/>
            <person name="Lopez J.V."/>
            <person name="Fischer M."/>
            <person name="Brown E.W."/>
        </authorList>
    </citation>
    <scope>NUCLEOTIDE SEQUENCE [LARGE SCALE GENOMIC DNA]</scope>
    <source>
        <strain evidence="5">CIP 102891</strain>
        <strain evidence="6">CIP 102891 / ATCC 33934</strain>
    </source>
</reference>
<dbReference type="Pfam" id="PF13505">
    <property type="entry name" value="OMP_b-brl"/>
    <property type="match status" value="1"/>
</dbReference>
<evidence type="ECO:0000256" key="1">
    <source>
        <dbReference type="ARBA" id="ARBA00022729"/>
    </source>
</evidence>
<name>C9QF57_VIBOR</name>
<feature type="domain" description="Outer membrane protein beta-barrel" evidence="3">
    <location>
        <begin position="9"/>
        <end position="195"/>
    </location>
</feature>
<evidence type="ECO:0000313" key="4">
    <source>
        <dbReference type="EMBL" id="EEX94767.1"/>
    </source>
</evidence>
<dbReference type="InterPro" id="IPR027385">
    <property type="entry name" value="Beta-barrel_OMP"/>
</dbReference>
<dbReference type="InterPro" id="IPR011250">
    <property type="entry name" value="OMP/PagP_B-barrel"/>
</dbReference>
<proteinExistence type="predicted"/>
<evidence type="ECO:0000313" key="5">
    <source>
        <dbReference type="EMBL" id="EGU51466.1"/>
    </source>
</evidence>
<comment type="caution">
    <text evidence="5">The sequence shown here is derived from an EMBL/GenBank/DDBJ whole genome shotgun (WGS) entry which is preliminary data.</text>
</comment>
<evidence type="ECO:0000313" key="6">
    <source>
        <dbReference type="Proteomes" id="UP000002817"/>
    </source>
</evidence>
<sequence>MKKSIITLSILASTLSGAALAHNGFYVGAAYSKMGYSSVYKDFGSFKEQETRDGYAVNAGYDFAFGNFFVLGTELEYKDWGGVSGIIDPNGLNIASKLDMTSFGVNVMPKMYFGDKFNIYAKAGLHNFSIDSTTSTAIGSNSISLASSSSDTSMVWGLGLGYDFTQHISAQTTYEVVDTDSGVIASVNMGLRYKF</sequence>
<dbReference type="Gene3D" id="2.40.160.20">
    <property type="match status" value="1"/>
</dbReference>
<evidence type="ECO:0000313" key="7">
    <source>
        <dbReference type="Proteomes" id="UP000003515"/>
    </source>
</evidence>
<dbReference type="STRING" id="675816.VIA_001927"/>
<dbReference type="RefSeq" id="WP_004412818.1">
    <property type="nucleotide sequence ID" value="NZ_ACZV01000004.1"/>
</dbReference>
<feature type="signal peptide" evidence="2">
    <location>
        <begin position="1"/>
        <end position="21"/>
    </location>
</feature>
<dbReference type="Proteomes" id="UP000002817">
    <property type="component" value="Unassembled WGS sequence"/>
</dbReference>
<dbReference type="PATRIC" id="fig|675816.5.peg.1638"/>
<dbReference type="EMBL" id="ACZV01000004">
    <property type="protein sequence ID" value="EEX94767.1"/>
    <property type="molecule type" value="Genomic_DNA"/>
</dbReference>
<reference evidence="4 7" key="1">
    <citation type="submission" date="2009-10" db="EMBL/GenBank/DDBJ databases">
        <authorList>
            <consortium name="Los Alamos National Laboratory (LANL)"/>
            <consortium name="National Microbial Pathogen Data Resource (NMPDR)"/>
            <person name="Munk A.C."/>
            <person name="Chertkov O."/>
            <person name="Tapia R."/>
            <person name="Green L."/>
            <person name="Rogers Y."/>
            <person name="Detter J.C."/>
            <person name="Bruce D."/>
            <person name="Brettin T.S."/>
            <person name="Colwell R.R."/>
            <person name="Huq A."/>
            <person name="Grim C.J."/>
            <person name="Hasan N.A."/>
            <person name="Bartels D."/>
            <person name="Vonstein V."/>
        </authorList>
    </citation>
    <scope>NUCLEOTIDE SEQUENCE [LARGE SCALE GENOMIC DNA]</scope>
    <source>
        <strain evidence="4 7">CIP 102891</strain>
    </source>
</reference>
<dbReference type="SUPFAM" id="SSF56925">
    <property type="entry name" value="OMPA-like"/>
    <property type="match status" value="1"/>
</dbReference>
<keyword evidence="7" id="KW-1185">Reference proteome</keyword>
<protein>
    <recommendedName>
        <fullName evidence="3">Outer membrane protein beta-barrel domain-containing protein</fullName>
    </recommendedName>
</protein>
<gene>
    <name evidence="4" type="ORF">VIA_001927</name>
    <name evidence="5" type="ORF">VIOR3934_21376</name>
</gene>
<dbReference type="Proteomes" id="UP000003515">
    <property type="component" value="Unassembled WGS sequence"/>
</dbReference>
<dbReference type="AlphaFoldDB" id="C9QF57"/>
<evidence type="ECO:0000256" key="2">
    <source>
        <dbReference type="SAM" id="SignalP"/>
    </source>
</evidence>
<organism evidence="5 6">
    <name type="scientific">Vibrio orientalis CIP 102891 = ATCC 33934</name>
    <dbReference type="NCBI Taxonomy" id="675816"/>
    <lineage>
        <taxon>Bacteria</taxon>
        <taxon>Pseudomonadati</taxon>
        <taxon>Pseudomonadota</taxon>
        <taxon>Gammaproteobacteria</taxon>
        <taxon>Vibrionales</taxon>
        <taxon>Vibrionaceae</taxon>
        <taxon>Vibrio</taxon>
        <taxon>Vibrio oreintalis group</taxon>
    </lineage>
</organism>
<dbReference type="EMBL" id="AFWH01000018">
    <property type="protein sequence ID" value="EGU51466.1"/>
    <property type="molecule type" value="Genomic_DNA"/>
</dbReference>
<feature type="chain" id="PRO_5002999520" description="Outer membrane protein beta-barrel domain-containing protein" evidence="2">
    <location>
        <begin position="22"/>
        <end position="195"/>
    </location>
</feature>
<keyword evidence="1 2" id="KW-0732">Signal</keyword>